<dbReference type="AlphaFoldDB" id="A0A1A9X4M3"/>
<evidence type="ECO:0000313" key="2">
    <source>
        <dbReference type="EnsemblMetazoa" id="GBRI044087-PA"/>
    </source>
</evidence>
<proteinExistence type="predicted"/>
<organism evidence="2 3">
    <name type="scientific">Glossina brevipalpis</name>
    <dbReference type="NCBI Taxonomy" id="37001"/>
    <lineage>
        <taxon>Eukaryota</taxon>
        <taxon>Metazoa</taxon>
        <taxon>Ecdysozoa</taxon>
        <taxon>Arthropoda</taxon>
        <taxon>Hexapoda</taxon>
        <taxon>Insecta</taxon>
        <taxon>Pterygota</taxon>
        <taxon>Neoptera</taxon>
        <taxon>Endopterygota</taxon>
        <taxon>Diptera</taxon>
        <taxon>Brachycera</taxon>
        <taxon>Muscomorpha</taxon>
        <taxon>Hippoboscoidea</taxon>
        <taxon>Glossinidae</taxon>
        <taxon>Glossina</taxon>
    </lineage>
</organism>
<dbReference type="Proteomes" id="UP000091820">
    <property type="component" value="Unassembled WGS sequence"/>
</dbReference>
<sequence length="64" mass="6601">MNYYTIFAILVIFAALASAQLFNPVLDGVSESLGNGTIVKTVKGLVKGAGGFLDSVADALPEVI</sequence>
<feature type="chain" id="PRO_5008401002" evidence="1">
    <location>
        <begin position="20"/>
        <end position="64"/>
    </location>
</feature>
<protein>
    <submittedName>
        <fullName evidence="2">Uncharacterized protein</fullName>
    </submittedName>
</protein>
<accession>A0A1A9X4M3</accession>
<reference evidence="3" key="1">
    <citation type="submission" date="2014-03" db="EMBL/GenBank/DDBJ databases">
        <authorList>
            <person name="Aksoy S."/>
            <person name="Warren W."/>
            <person name="Wilson R.K."/>
        </authorList>
    </citation>
    <scope>NUCLEOTIDE SEQUENCE [LARGE SCALE GENOMIC DNA]</scope>
    <source>
        <strain evidence="3">IAEA</strain>
    </source>
</reference>
<dbReference type="VEuPathDB" id="VectorBase:GBRI044087"/>
<evidence type="ECO:0000256" key="1">
    <source>
        <dbReference type="SAM" id="SignalP"/>
    </source>
</evidence>
<reference evidence="2" key="2">
    <citation type="submission" date="2020-05" db="UniProtKB">
        <authorList>
            <consortium name="EnsemblMetazoa"/>
        </authorList>
    </citation>
    <scope>IDENTIFICATION</scope>
    <source>
        <strain evidence="2">IAEA</strain>
    </source>
</reference>
<keyword evidence="3" id="KW-1185">Reference proteome</keyword>
<name>A0A1A9X4M3_9MUSC</name>
<evidence type="ECO:0000313" key="3">
    <source>
        <dbReference type="Proteomes" id="UP000091820"/>
    </source>
</evidence>
<feature type="signal peptide" evidence="1">
    <location>
        <begin position="1"/>
        <end position="19"/>
    </location>
</feature>
<keyword evidence="1" id="KW-0732">Signal</keyword>
<dbReference type="EnsemblMetazoa" id="GBRI044087-RA">
    <property type="protein sequence ID" value="GBRI044087-PA"/>
    <property type="gene ID" value="GBRI044087"/>
</dbReference>